<dbReference type="InterPro" id="IPR008279">
    <property type="entry name" value="PEP-util_enz_mobile_dom"/>
</dbReference>
<proteinExistence type="predicted"/>
<keyword evidence="3" id="KW-1185">Reference proteome</keyword>
<dbReference type="EMBL" id="FOFR01000004">
    <property type="protein sequence ID" value="SEQ69879.1"/>
    <property type="molecule type" value="Genomic_DNA"/>
</dbReference>
<gene>
    <name evidence="2" type="ORF">SAMN05216188_104358</name>
</gene>
<dbReference type="SUPFAM" id="SSF52009">
    <property type="entry name" value="Phosphohistidine domain"/>
    <property type="match status" value="1"/>
</dbReference>
<dbReference type="GO" id="GO:0016772">
    <property type="term" value="F:transferase activity, transferring phosphorus-containing groups"/>
    <property type="evidence" value="ECO:0007669"/>
    <property type="project" value="InterPro"/>
</dbReference>
<dbReference type="InterPro" id="IPR051549">
    <property type="entry name" value="PEP_Utilizing_Enz"/>
</dbReference>
<dbReference type="PANTHER" id="PTHR43615:SF1">
    <property type="entry name" value="PPDK_N DOMAIN-CONTAINING PROTEIN"/>
    <property type="match status" value="1"/>
</dbReference>
<accession>A0A1H9I5M1</accession>
<feature type="domain" description="PEP-utilising enzyme mobile" evidence="1">
    <location>
        <begin position="204"/>
        <end position="274"/>
    </location>
</feature>
<dbReference type="Proteomes" id="UP000199352">
    <property type="component" value="Unassembled WGS sequence"/>
</dbReference>
<dbReference type="Gene3D" id="3.50.30.10">
    <property type="entry name" value="Phosphohistidine domain"/>
    <property type="match status" value="1"/>
</dbReference>
<protein>
    <submittedName>
        <fullName evidence="2">PEP-utilising enzyme, mobile domain</fullName>
    </submittedName>
</protein>
<evidence type="ECO:0000259" key="1">
    <source>
        <dbReference type="Pfam" id="PF00391"/>
    </source>
</evidence>
<evidence type="ECO:0000313" key="2">
    <source>
        <dbReference type="EMBL" id="SEQ69879.1"/>
    </source>
</evidence>
<evidence type="ECO:0000313" key="3">
    <source>
        <dbReference type="Proteomes" id="UP000199352"/>
    </source>
</evidence>
<organism evidence="2 3">
    <name type="scientific">Lentzea xinjiangensis</name>
    <dbReference type="NCBI Taxonomy" id="402600"/>
    <lineage>
        <taxon>Bacteria</taxon>
        <taxon>Bacillati</taxon>
        <taxon>Actinomycetota</taxon>
        <taxon>Actinomycetes</taxon>
        <taxon>Pseudonocardiales</taxon>
        <taxon>Pseudonocardiaceae</taxon>
        <taxon>Lentzea</taxon>
    </lineage>
</organism>
<name>A0A1H9I5M1_9PSEU</name>
<sequence>MDMEERIFFDATKVLRSGVGRKFITRLLAVMEARSSEVLRGLFDDPRFAVTSSSPVSVIRRVLRLARRFRAPATVAKALVNPEKAVRDAMLMEREILERSASLSIEQALRQCVVPVLPRLAPTALVGFAVLGLVGEVVRVRPGELQAVPRGLPNNVTTEMDMAMWDVARQIRRDPVALRQFQDGGRTVTGIARAVVDPNGAHLEPGEILVAPSTDPGWTPLFLTASALVMEMGGASSHGAVVAREYGIPAVVGVRGAVTRIRTGERITVDGGTGVITTPEIGS</sequence>
<dbReference type="InterPro" id="IPR036637">
    <property type="entry name" value="Phosphohistidine_dom_sf"/>
</dbReference>
<reference evidence="3" key="1">
    <citation type="submission" date="2016-10" db="EMBL/GenBank/DDBJ databases">
        <authorList>
            <person name="Varghese N."/>
            <person name="Submissions S."/>
        </authorList>
    </citation>
    <scope>NUCLEOTIDE SEQUENCE [LARGE SCALE GENOMIC DNA]</scope>
    <source>
        <strain evidence="3">CGMCC 4.3525</strain>
    </source>
</reference>
<dbReference type="Pfam" id="PF00391">
    <property type="entry name" value="PEP-utilizers"/>
    <property type="match status" value="1"/>
</dbReference>
<dbReference type="PANTHER" id="PTHR43615">
    <property type="entry name" value="PHOSPHOENOLPYRUVATE SYNTHASE-RELATED"/>
    <property type="match status" value="1"/>
</dbReference>
<dbReference type="STRING" id="402600.SAMN05216188_104358"/>
<dbReference type="AlphaFoldDB" id="A0A1H9I5M1"/>